<keyword evidence="1" id="KW-0690">Ribosome biogenesis</keyword>
<keyword evidence="1" id="KW-0699">rRNA-binding</keyword>
<feature type="binding site" evidence="1">
    <location>
        <position position="251"/>
    </location>
    <ligand>
        <name>Zn(2+)</name>
        <dbReference type="ChEBI" id="CHEBI:29105"/>
    </ligand>
</feature>
<dbReference type="Gene3D" id="1.10.40.50">
    <property type="entry name" value="Probable gtpase engc, domain 3"/>
    <property type="match status" value="1"/>
</dbReference>
<dbReference type="HAMAP" id="MF_01820">
    <property type="entry name" value="GTPase_RsgA"/>
    <property type="match status" value="1"/>
</dbReference>
<dbReference type="InterPro" id="IPR027417">
    <property type="entry name" value="P-loop_NTPase"/>
</dbReference>
<feature type="binding site" evidence="1">
    <location>
        <begin position="169"/>
        <end position="177"/>
    </location>
    <ligand>
        <name>GTP</name>
        <dbReference type="ChEBI" id="CHEBI:37565"/>
    </ligand>
</feature>
<keyword evidence="1" id="KW-0694">RNA-binding</keyword>
<comment type="cofactor">
    <cofactor evidence="1">
        <name>Zn(2+)</name>
        <dbReference type="ChEBI" id="CHEBI:29105"/>
    </cofactor>
    <text evidence="1">Binds 1 zinc ion per subunit.</text>
</comment>
<dbReference type="Proteomes" id="UP001556709">
    <property type="component" value="Unassembled WGS sequence"/>
</dbReference>
<dbReference type="Pfam" id="PF03193">
    <property type="entry name" value="RsgA_GTPase"/>
    <property type="match status" value="1"/>
</dbReference>
<dbReference type="InterPro" id="IPR012340">
    <property type="entry name" value="NA-bd_OB-fold"/>
</dbReference>
<dbReference type="InterPro" id="IPR010914">
    <property type="entry name" value="RsgA_GTPase_dom"/>
</dbReference>
<keyword evidence="1" id="KW-0479">Metal-binding</keyword>
<comment type="function">
    <text evidence="1">One of several proteins that assist in the late maturation steps of the functional core of the 30S ribosomal subunit. Helps release RbfA from mature subunits. May play a role in the assembly of ribosomal proteins into the subunit. Circularly permuted GTPase that catalyzes slow GTP hydrolysis, GTPase activity is stimulated by the 30S ribosomal subunit.</text>
</comment>
<dbReference type="EC" id="3.6.1.-" evidence="1"/>
<feature type="binding site" evidence="1">
    <location>
        <position position="258"/>
    </location>
    <ligand>
        <name>Zn(2+)</name>
        <dbReference type="ChEBI" id="CHEBI:29105"/>
    </ligand>
</feature>
<dbReference type="SUPFAM" id="SSF52540">
    <property type="entry name" value="P-loop containing nucleoside triphosphate hydrolases"/>
    <property type="match status" value="1"/>
</dbReference>
<comment type="caution">
    <text evidence="3">The sequence shown here is derived from an EMBL/GenBank/DDBJ whole genome shotgun (WGS) entry which is preliminary data.</text>
</comment>
<feature type="binding site" evidence="1">
    <location>
        <position position="264"/>
    </location>
    <ligand>
        <name>Zn(2+)</name>
        <dbReference type="ChEBI" id="CHEBI:29105"/>
    </ligand>
</feature>
<reference evidence="3 4" key="1">
    <citation type="submission" date="2024-02" db="EMBL/GenBank/DDBJ databases">
        <title>New especies of Spiribacter isolated from saline water.</title>
        <authorList>
            <person name="Leon M.J."/>
            <person name="De La Haba R."/>
            <person name="Sanchez-Porro C."/>
            <person name="Ventosa A."/>
        </authorList>
    </citation>
    <scope>NUCLEOTIDE SEQUENCE [LARGE SCALE GENOMIC DNA]</scope>
    <source>
        <strain evidence="4">ag22IC6-390</strain>
    </source>
</reference>
<comment type="subcellular location">
    <subcellularLocation>
        <location evidence="1">Cytoplasm</location>
    </subcellularLocation>
</comment>
<dbReference type="RefSeq" id="WP_367958266.1">
    <property type="nucleotide sequence ID" value="NZ_JBAKFK010000001.1"/>
</dbReference>
<dbReference type="NCBIfam" id="TIGR00157">
    <property type="entry name" value="ribosome small subunit-dependent GTPase A"/>
    <property type="match status" value="1"/>
</dbReference>
<proteinExistence type="inferred from homology"/>
<gene>
    <name evidence="1 3" type="primary">rsgA</name>
    <name evidence="3" type="ORF">V6X73_00570</name>
</gene>
<feature type="binding site" evidence="1">
    <location>
        <position position="256"/>
    </location>
    <ligand>
        <name>Zn(2+)</name>
        <dbReference type="ChEBI" id="CHEBI:29105"/>
    </ligand>
</feature>
<keyword evidence="4" id="KW-1185">Reference proteome</keyword>
<protein>
    <recommendedName>
        <fullName evidence="1">Small ribosomal subunit biogenesis GTPase RsgA</fullName>
        <ecNumber evidence="1">3.6.1.-</ecNumber>
    </recommendedName>
</protein>
<dbReference type="Gene3D" id="2.40.50.140">
    <property type="entry name" value="Nucleic acid-binding proteins"/>
    <property type="match status" value="1"/>
</dbReference>
<keyword evidence="1" id="KW-0547">Nucleotide-binding</keyword>
<dbReference type="EMBL" id="JBAKFM010000001">
    <property type="protein sequence ID" value="MEX0468233.1"/>
    <property type="molecule type" value="Genomic_DNA"/>
</dbReference>
<evidence type="ECO:0000313" key="3">
    <source>
        <dbReference type="EMBL" id="MEX0468233.1"/>
    </source>
</evidence>
<comment type="similarity">
    <text evidence="1">Belongs to the TRAFAC class YlqF/YawG GTPase family. RsgA subfamily.</text>
</comment>
<keyword evidence="1" id="KW-0963">Cytoplasm</keyword>
<keyword evidence="1" id="KW-0378">Hydrolase</keyword>
<dbReference type="PANTHER" id="PTHR32120:SF11">
    <property type="entry name" value="SMALL RIBOSOMAL SUBUNIT BIOGENESIS GTPASE RSGA 1, MITOCHONDRIAL-RELATED"/>
    <property type="match status" value="1"/>
</dbReference>
<keyword evidence="1" id="KW-0342">GTP-binding</keyword>
<sequence length="299" mass="32464">MRRRGRVVLSTGDHCLVADQSGDLHRCQLRRRGGRPVCGDWIDWQAQSGGAVVEAVEPRRNVIERGDFRGHPRPLAANVDRMVLVIAPTPTPDPLLIDRYRVLSRAAAIPLTLWLNKTDRLEEAQRHALLTRLSADHHRLDCLDGSARSGAGLDAIRRLIGAGTAILVGQSGVGKSSLTKALVPGVDLRVGEINRASGQGRHTTTETILVEHPGGPALIDSPGVRTLRLDHLSPGQVMAAFPDIAELTGQCQFRDCRHNGEPGCALQRARESGALPAQRIAHWARLMQETENGLADQKS</sequence>
<dbReference type="Gene3D" id="3.40.50.300">
    <property type="entry name" value="P-loop containing nucleotide triphosphate hydrolases"/>
    <property type="match status" value="1"/>
</dbReference>
<evidence type="ECO:0000256" key="1">
    <source>
        <dbReference type="HAMAP-Rule" id="MF_01820"/>
    </source>
</evidence>
<organism evidence="3 4">
    <name type="scientific">Spiribacter pallidus</name>
    <dbReference type="NCBI Taxonomy" id="1987936"/>
    <lineage>
        <taxon>Bacteria</taxon>
        <taxon>Pseudomonadati</taxon>
        <taxon>Pseudomonadota</taxon>
        <taxon>Gammaproteobacteria</taxon>
        <taxon>Chromatiales</taxon>
        <taxon>Ectothiorhodospiraceae</taxon>
        <taxon>Spiribacter</taxon>
    </lineage>
</organism>
<dbReference type="PANTHER" id="PTHR32120">
    <property type="entry name" value="SMALL RIBOSOMAL SUBUNIT BIOGENESIS GTPASE RSGA"/>
    <property type="match status" value="1"/>
</dbReference>
<evidence type="ECO:0000259" key="2">
    <source>
        <dbReference type="PROSITE" id="PS50936"/>
    </source>
</evidence>
<feature type="binding site" evidence="1">
    <location>
        <begin position="116"/>
        <end position="119"/>
    </location>
    <ligand>
        <name>GTP</name>
        <dbReference type="ChEBI" id="CHEBI:37565"/>
    </ligand>
</feature>
<evidence type="ECO:0000313" key="4">
    <source>
        <dbReference type="Proteomes" id="UP001556709"/>
    </source>
</evidence>
<keyword evidence="1" id="KW-0862">Zinc</keyword>
<feature type="domain" description="EngC GTPase" evidence="2">
    <location>
        <begin position="77"/>
        <end position="225"/>
    </location>
</feature>
<dbReference type="PROSITE" id="PS50936">
    <property type="entry name" value="ENGC_GTPASE"/>
    <property type="match status" value="1"/>
</dbReference>
<name>A0ABV3TAS0_9GAMM</name>
<dbReference type="InterPro" id="IPR004881">
    <property type="entry name" value="Ribosome_biogen_GTPase_RsgA"/>
</dbReference>
<comment type="subunit">
    <text evidence="1">Monomer. Associates with 30S ribosomal subunit, binds 16S rRNA.</text>
</comment>
<dbReference type="CDD" id="cd01854">
    <property type="entry name" value="YjeQ_EngC"/>
    <property type="match status" value="1"/>
</dbReference>
<accession>A0ABV3TAS0</accession>